<keyword evidence="2" id="KW-1185">Reference proteome</keyword>
<dbReference type="EMBL" id="CP023777">
    <property type="protein sequence ID" value="ATL46718.1"/>
    <property type="molecule type" value="Genomic_DNA"/>
</dbReference>
<gene>
    <name evidence="1" type="ORF">COR50_05715</name>
</gene>
<protein>
    <submittedName>
        <fullName evidence="1">Uncharacterized protein</fullName>
    </submittedName>
</protein>
<dbReference type="KEGG" id="cbae:COR50_05715"/>
<dbReference type="Proteomes" id="UP000220133">
    <property type="component" value="Chromosome"/>
</dbReference>
<name>A0A291QRU7_9BACT</name>
<sequence length="89" mass="9996">MPSKIGNINVKKPIGQNFSGEMMGARQAIKNNSSTMILVTRKNPLVNSRKNLKMASFFGYYPPGMLSKLIAINLPQLTYFQALIFILFQ</sequence>
<organism evidence="1 2">
    <name type="scientific">Chitinophaga caeni</name>
    <dbReference type="NCBI Taxonomy" id="2029983"/>
    <lineage>
        <taxon>Bacteria</taxon>
        <taxon>Pseudomonadati</taxon>
        <taxon>Bacteroidota</taxon>
        <taxon>Chitinophagia</taxon>
        <taxon>Chitinophagales</taxon>
        <taxon>Chitinophagaceae</taxon>
        <taxon>Chitinophaga</taxon>
    </lineage>
</organism>
<dbReference type="AlphaFoldDB" id="A0A291QRU7"/>
<evidence type="ECO:0000313" key="1">
    <source>
        <dbReference type="EMBL" id="ATL46718.1"/>
    </source>
</evidence>
<reference evidence="1 2" key="1">
    <citation type="submission" date="2017-10" db="EMBL/GenBank/DDBJ databases">
        <title>Paenichitinophaga pekingensis gen. nov., sp. nov., isolated from activated sludge.</title>
        <authorList>
            <person name="Jin D."/>
            <person name="Kong X."/>
            <person name="Deng Y."/>
            <person name="Bai Z."/>
        </authorList>
    </citation>
    <scope>NUCLEOTIDE SEQUENCE [LARGE SCALE GENOMIC DNA]</scope>
    <source>
        <strain evidence="1 2">13</strain>
    </source>
</reference>
<evidence type="ECO:0000313" key="2">
    <source>
        <dbReference type="Proteomes" id="UP000220133"/>
    </source>
</evidence>
<proteinExistence type="predicted"/>
<accession>A0A291QRU7</accession>